<gene>
    <name evidence="3" type="ORF">L0P48_06895</name>
</gene>
<accession>A0AAW5CPS4</accession>
<dbReference type="EMBL" id="JAKNDE010000007">
    <property type="protein sequence ID" value="MCG5033336.1"/>
    <property type="molecule type" value="Genomic_DNA"/>
</dbReference>
<evidence type="ECO:0000313" key="3">
    <source>
        <dbReference type="EMBL" id="MCG5033336.1"/>
    </source>
</evidence>
<comment type="caution">
    <text evidence="3">The sequence shown here is derived from an EMBL/GenBank/DDBJ whole genome shotgun (WGS) entry which is preliminary data.</text>
</comment>
<evidence type="ECO:0000259" key="2">
    <source>
        <dbReference type="PROSITE" id="PS50878"/>
    </source>
</evidence>
<dbReference type="PANTHER" id="PTHR34047">
    <property type="entry name" value="NUCLEAR INTRON MATURASE 1, MITOCHONDRIAL-RELATED"/>
    <property type="match status" value="1"/>
</dbReference>
<sequence>MRSYNNLYEPMLKDDYIKQCFLDASKKKKNRNDVQEILNNLDKHTELLKKMLSEELFIPDYHEPSIINESSNKKTRRILKPHYKYEQVIHHCAIGQFKPIVMNGLYEFSCGSIPDRGVHYGKKYMRKWLDSYGGKKFFVLKMDVHHFFESINRRILKEKLKAVIRDKRFYRLLCILIEHDKIALVAKILTDAGVEIDAEQTKTLVGCIAFDDISGALEVLREIGIAGAMFEELKTIIEEMRKGVPLGYFTSQWFGNFYLKALDHYIKEELHAEHYMRYMDDMVILGKSKKKLHKMHRAIETYLNENLDLEIKGDWQVFRFEYPVMKDGKPVLDEDGKQITKGRMLDFMGFQFHHDRTTIRKSNIEAARRKANHISKQDKISWYNASVMLSYMGLFKHTDTYNYYVEYIKPKINVKKLKRIVSKHSRKENEKHDRLEKGDRNTAGTSGGDRPDIVSVNGLSA</sequence>
<proteinExistence type="predicted"/>
<dbReference type="RefSeq" id="WP_237971796.1">
    <property type="nucleotide sequence ID" value="NZ_JAKNDE010000007.1"/>
</dbReference>
<dbReference type="AlphaFoldDB" id="A0AAW5CPS4"/>
<keyword evidence="3" id="KW-0548">Nucleotidyltransferase</keyword>
<evidence type="ECO:0000256" key="1">
    <source>
        <dbReference type="SAM" id="MobiDB-lite"/>
    </source>
</evidence>
<feature type="compositionally biased region" description="Basic and acidic residues" evidence="1">
    <location>
        <begin position="427"/>
        <end position="440"/>
    </location>
</feature>
<dbReference type="InterPro" id="IPR043502">
    <property type="entry name" value="DNA/RNA_pol_sf"/>
</dbReference>
<dbReference type="InterPro" id="IPR051083">
    <property type="entry name" value="GrpII_Intron_Splice-Mob/Def"/>
</dbReference>
<dbReference type="Proteomes" id="UP001200089">
    <property type="component" value="Unassembled WGS sequence"/>
</dbReference>
<name>A0AAW5CPS4_9FIRM</name>
<keyword evidence="3" id="KW-0695">RNA-directed DNA polymerase</keyword>
<evidence type="ECO:0000313" key="4">
    <source>
        <dbReference type="Proteomes" id="UP001200089"/>
    </source>
</evidence>
<organism evidence="3 4">
    <name type="scientific">Blautia massiliensis</name>
    <name type="common">ex Durand et al. 2017</name>
    <dbReference type="NCBI Taxonomy" id="1737424"/>
    <lineage>
        <taxon>Bacteria</taxon>
        <taxon>Bacillati</taxon>
        <taxon>Bacillota</taxon>
        <taxon>Clostridia</taxon>
        <taxon>Lachnospirales</taxon>
        <taxon>Lachnospiraceae</taxon>
        <taxon>Blautia</taxon>
    </lineage>
</organism>
<dbReference type="GO" id="GO:0003964">
    <property type="term" value="F:RNA-directed DNA polymerase activity"/>
    <property type="evidence" value="ECO:0007669"/>
    <property type="project" value="UniProtKB-KW"/>
</dbReference>
<keyword evidence="3" id="KW-0808">Transferase</keyword>
<protein>
    <submittedName>
        <fullName evidence="3">RNA-directed DNA polymerase</fullName>
    </submittedName>
</protein>
<reference evidence="3" key="1">
    <citation type="submission" date="2022-01" db="EMBL/GenBank/DDBJ databases">
        <title>Collection of gut derived symbiotic bacterial strains cultured from healthy donors.</title>
        <authorList>
            <person name="Lin H."/>
            <person name="Kohout C."/>
            <person name="Waligurski E."/>
            <person name="Pamer E.G."/>
        </authorList>
    </citation>
    <scope>NUCLEOTIDE SEQUENCE</scope>
    <source>
        <strain evidence="3">DFI.1.11</strain>
    </source>
</reference>
<dbReference type="PROSITE" id="PS50878">
    <property type="entry name" value="RT_POL"/>
    <property type="match status" value="1"/>
</dbReference>
<feature type="region of interest" description="Disordered" evidence="1">
    <location>
        <begin position="423"/>
        <end position="461"/>
    </location>
</feature>
<dbReference type="InterPro" id="IPR000477">
    <property type="entry name" value="RT_dom"/>
</dbReference>
<dbReference type="SUPFAM" id="SSF56672">
    <property type="entry name" value="DNA/RNA polymerases"/>
    <property type="match status" value="1"/>
</dbReference>
<feature type="domain" description="Reverse transcriptase" evidence="2">
    <location>
        <begin position="1"/>
        <end position="352"/>
    </location>
</feature>
<dbReference type="CDD" id="cd01646">
    <property type="entry name" value="RT_Bac_retron_I"/>
    <property type="match status" value="1"/>
</dbReference>